<dbReference type="SMR" id="A0A0B2QJ23"/>
<dbReference type="Pfam" id="PF01190">
    <property type="entry name" value="Pollen_Ole_e_1"/>
    <property type="match status" value="1"/>
</dbReference>
<keyword evidence="2" id="KW-1015">Disulfide bond</keyword>
<reference evidence="5 6" key="2">
    <citation type="submission" date="2018-09" db="EMBL/GenBank/DDBJ databases">
        <title>A high-quality reference genome of wild soybean provides a powerful tool to mine soybean genomes.</title>
        <authorList>
            <person name="Xie M."/>
            <person name="Chung C.Y.L."/>
            <person name="Li M.-W."/>
            <person name="Wong F.-L."/>
            <person name="Chan T.-F."/>
            <person name="Lam H.-M."/>
        </authorList>
    </citation>
    <scope>NUCLEOTIDE SEQUENCE [LARGE SCALE GENOMIC DNA]</scope>
    <source>
        <strain evidence="6">cv. W05</strain>
        <tissue evidence="5">Hypocotyl of etiolated seedlings</tissue>
    </source>
</reference>
<evidence type="ECO:0000313" key="5">
    <source>
        <dbReference type="EMBL" id="RZC16010.1"/>
    </source>
</evidence>
<sequence length="162" mass="17756">MASRAVLLLAMCVLPAMVVAIRPAKNPFCVKGRVYCDPCRAGFETSATTYIAGAEIMLQCKSRVSNEVVYTKKGYTDSTGAYTMYVDEDHADQICSAKLVSSPHPQCKEVTPGRDEAVVILTRYNGIASDDRFANAMGFMSQEVASGCAEILRQYQEFDNEN</sequence>
<feature type="signal peptide" evidence="3">
    <location>
        <begin position="1"/>
        <end position="20"/>
    </location>
</feature>
<reference evidence="4" key="1">
    <citation type="submission" date="2014-07" db="EMBL/GenBank/DDBJ databases">
        <title>Identification of a novel salt tolerance gene in wild soybean by whole-genome sequencing.</title>
        <authorList>
            <person name="Lam H.-M."/>
            <person name="Qi X."/>
            <person name="Li M.-W."/>
            <person name="Liu X."/>
            <person name="Xie M."/>
            <person name="Ni M."/>
            <person name="Xu X."/>
        </authorList>
    </citation>
    <scope>NUCLEOTIDE SEQUENCE [LARGE SCALE GENOMIC DNA]</scope>
    <source>
        <tissue evidence="4">Root</tissue>
    </source>
</reference>
<evidence type="ECO:0000256" key="2">
    <source>
        <dbReference type="ARBA" id="ARBA00023157"/>
    </source>
</evidence>
<dbReference type="Proteomes" id="UP000289340">
    <property type="component" value="Chromosome 4"/>
</dbReference>
<feature type="chain" id="PRO_5040563026" evidence="3">
    <location>
        <begin position="21"/>
        <end position="162"/>
    </location>
</feature>
<protein>
    <submittedName>
        <fullName evidence="4">Pollen-specific protein C13</fullName>
    </submittedName>
    <submittedName>
        <fullName evidence="5">Protein DOWNSTREAM OF FLC</fullName>
    </submittedName>
</protein>
<name>A0A0B2QJ23_GLYSO</name>
<accession>A0A0B2QJ23</accession>
<keyword evidence="6" id="KW-1185">Reference proteome</keyword>
<dbReference type="EMBL" id="KN658722">
    <property type="protein sequence ID" value="KHN19737.1"/>
    <property type="molecule type" value="Genomic_DNA"/>
</dbReference>
<proteinExistence type="inferred from homology"/>
<evidence type="ECO:0000313" key="6">
    <source>
        <dbReference type="Proteomes" id="UP000289340"/>
    </source>
</evidence>
<dbReference type="Gramene" id="XM_028372723.1">
    <property type="protein sequence ID" value="XP_028228524.1"/>
    <property type="gene ID" value="LOC114409308"/>
</dbReference>
<organism evidence="4">
    <name type="scientific">Glycine soja</name>
    <name type="common">Wild soybean</name>
    <dbReference type="NCBI Taxonomy" id="3848"/>
    <lineage>
        <taxon>Eukaryota</taxon>
        <taxon>Viridiplantae</taxon>
        <taxon>Streptophyta</taxon>
        <taxon>Embryophyta</taxon>
        <taxon>Tracheophyta</taxon>
        <taxon>Spermatophyta</taxon>
        <taxon>Magnoliopsida</taxon>
        <taxon>eudicotyledons</taxon>
        <taxon>Gunneridae</taxon>
        <taxon>Pentapetalae</taxon>
        <taxon>rosids</taxon>
        <taxon>fabids</taxon>
        <taxon>Fabales</taxon>
        <taxon>Fabaceae</taxon>
        <taxon>Papilionoideae</taxon>
        <taxon>50 kb inversion clade</taxon>
        <taxon>NPAAA clade</taxon>
        <taxon>indigoferoid/millettioid clade</taxon>
        <taxon>Phaseoleae</taxon>
        <taxon>Glycine</taxon>
        <taxon>Glycine subgen. Soja</taxon>
    </lineage>
</organism>
<keyword evidence="3" id="KW-0732">Signal</keyword>
<dbReference type="PANTHER" id="PTHR31614:SF5">
    <property type="entry name" value="ALLERGEN-LIKE PROTEIN BRSN20"/>
    <property type="match status" value="1"/>
</dbReference>
<evidence type="ECO:0000256" key="1">
    <source>
        <dbReference type="ARBA" id="ARBA00010049"/>
    </source>
</evidence>
<dbReference type="Proteomes" id="UP000053555">
    <property type="component" value="Unassembled WGS sequence"/>
</dbReference>
<comment type="similarity">
    <text evidence="1">Belongs to the Ole e I family.</text>
</comment>
<dbReference type="EMBL" id="QZWG01000004">
    <property type="protein sequence ID" value="RZC16010.1"/>
    <property type="molecule type" value="Genomic_DNA"/>
</dbReference>
<dbReference type="InterPro" id="IPR006041">
    <property type="entry name" value="Pollen_Ole_e1_allergen"/>
</dbReference>
<dbReference type="AlphaFoldDB" id="A0A0B2QJ23"/>
<evidence type="ECO:0000313" key="4">
    <source>
        <dbReference type="EMBL" id="KHN19737.1"/>
    </source>
</evidence>
<evidence type="ECO:0000256" key="3">
    <source>
        <dbReference type="SAM" id="SignalP"/>
    </source>
</evidence>
<gene>
    <name evidence="5" type="ORF">D0Y65_009337</name>
    <name evidence="4" type="ORF">glysoja_024838</name>
</gene>
<dbReference type="PANTHER" id="PTHR31614">
    <property type="entry name" value="PROTEIN DOWNSTREAM OF FLC-RELATED"/>
    <property type="match status" value="1"/>
</dbReference>